<feature type="transmembrane region" description="Helical" evidence="7">
    <location>
        <begin position="135"/>
        <end position="160"/>
    </location>
</feature>
<evidence type="ECO:0000259" key="8">
    <source>
        <dbReference type="PROSITE" id="PS51202"/>
    </source>
</evidence>
<dbReference type="OrthoDB" id="9809303at2"/>
<comment type="subcellular location">
    <subcellularLocation>
        <location evidence="1">Membrane</location>
        <topology evidence="1">Multi-pass membrane protein</topology>
    </subcellularLocation>
</comment>
<dbReference type="Proteomes" id="UP000198832">
    <property type="component" value="Unassembled WGS sequence"/>
</dbReference>
<keyword evidence="3 7" id="KW-0812">Transmembrane</keyword>
<keyword evidence="2" id="KW-0813">Transport</keyword>
<feature type="transmembrane region" description="Helical" evidence="7">
    <location>
        <begin position="574"/>
        <end position="596"/>
    </location>
</feature>
<name>A0A1I1KIV5_9ACTN</name>
<sequence length="598" mass="62251">MDDAATALLVLGAVIALFVWNRLPVGAVAILAALALWATGLVSSEDAVGGFGDPVVTFIATLFVVSEGIDSTGVTTWAGQRLLKVAGTQHSRVLVTLCLLSAVLTSLITLNGAVAALLPLTVMLAYRIGQAPSQLLMPVAFAGSAGGLLLLMSSPVNIIVSEAADHAGEGTFPFFSFALIGLPLLVGTTTICLVLGPRLLPRRTPEHSQPDLAGHAETLESSYLRTDGFYRLRVRGRSELVGREVAELAALPDTSVRVVAVESREGRRVTDVVGEDDVLVATGPPLELTSFAVDHGLAVAMTGSTQADDLLSREGGVAEVVVPPRSRLVGETVYPGMLRQHDLVILAVQRVGKDLGQGPVELAAGDAILLNGRWSALDRLHRDRDVLLVDSPDAVRRQTVPWGPGATRAVLVLGGLVVMLASGQVPPAIAGLIAALAMVLTRVVSPAQAYRAVSWQTVVLIGALIPLSTAIRNSGAADRIASLLVDVVGDSRPYLLMAALFLLTAGLGQVVSNTATVLVVAPIALAAASATDTSAKPMLMVVAVAGAAALLTPIATPGNLMIMSPAGYRFGDYWRLGLCVMAWWFVVALVVVPLAWTP</sequence>
<feature type="transmembrane region" description="Helical" evidence="7">
    <location>
        <begin position="94"/>
        <end position="123"/>
    </location>
</feature>
<dbReference type="AlphaFoldDB" id="A0A1I1KIV5"/>
<feature type="transmembrane region" description="Helical" evidence="7">
    <location>
        <begin position="539"/>
        <end position="562"/>
    </location>
</feature>
<evidence type="ECO:0000256" key="2">
    <source>
        <dbReference type="ARBA" id="ARBA00022448"/>
    </source>
</evidence>
<feature type="transmembrane region" description="Helical" evidence="7">
    <location>
        <begin position="26"/>
        <end position="43"/>
    </location>
</feature>
<dbReference type="GO" id="GO:0006813">
    <property type="term" value="P:potassium ion transport"/>
    <property type="evidence" value="ECO:0007669"/>
    <property type="project" value="InterPro"/>
</dbReference>
<feature type="transmembrane region" description="Helical" evidence="7">
    <location>
        <begin position="452"/>
        <end position="474"/>
    </location>
</feature>
<dbReference type="GO" id="GO:0008324">
    <property type="term" value="F:monoatomic cation transmembrane transporter activity"/>
    <property type="evidence" value="ECO:0007669"/>
    <property type="project" value="InterPro"/>
</dbReference>
<reference evidence="9 10" key="1">
    <citation type="submission" date="2016-10" db="EMBL/GenBank/DDBJ databases">
        <authorList>
            <person name="de Groot N.N."/>
        </authorList>
    </citation>
    <scope>NUCLEOTIDE SEQUENCE [LARGE SCALE GENOMIC DNA]</scope>
    <source>
        <strain evidence="9 10">CGMCC 1.7056</strain>
    </source>
</reference>
<evidence type="ECO:0000313" key="10">
    <source>
        <dbReference type="Proteomes" id="UP000198832"/>
    </source>
</evidence>
<evidence type="ECO:0000256" key="6">
    <source>
        <dbReference type="ARBA" id="ARBA00023136"/>
    </source>
</evidence>
<feature type="transmembrane region" description="Helical" evidence="7">
    <location>
        <begin position="494"/>
        <end position="527"/>
    </location>
</feature>
<feature type="domain" description="RCK C-terminal" evidence="8">
    <location>
        <begin position="305"/>
        <end position="386"/>
    </location>
</feature>
<dbReference type="InterPro" id="IPR036721">
    <property type="entry name" value="RCK_C_sf"/>
</dbReference>
<dbReference type="Pfam" id="PF03600">
    <property type="entry name" value="CitMHS"/>
    <property type="match status" value="1"/>
</dbReference>
<keyword evidence="6 7" id="KW-0472">Membrane</keyword>
<dbReference type="EMBL" id="FOLB01000008">
    <property type="protein sequence ID" value="SFC57350.1"/>
    <property type="molecule type" value="Genomic_DNA"/>
</dbReference>
<dbReference type="InterPro" id="IPR051679">
    <property type="entry name" value="DASS-Related_Transporters"/>
</dbReference>
<gene>
    <name evidence="9" type="ORF">SAMN04487968_10846</name>
</gene>
<dbReference type="InterPro" id="IPR004680">
    <property type="entry name" value="Cit_transptr-like_dom"/>
</dbReference>
<dbReference type="RefSeq" id="WP_091123981.1">
    <property type="nucleotide sequence ID" value="NZ_FOLB01000008.1"/>
</dbReference>
<proteinExistence type="predicted"/>
<organism evidence="9 10">
    <name type="scientific">Nocardioides terrae</name>
    <dbReference type="NCBI Taxonomy" id="574651"/>
    <lineage>
        <taxon>Bacteria</taxon>
        <taxon>Bacillati</taxon>
        <taxon>Actinomycetota</taxon>
        <taxon>Actinomycetes</taxon>
        <taxon>Propionibacteriales</taxon>
        <taxon>Nocardioidaceae</taxon>
        <taxon>Nocardioides</taxon>
    </lineage>
</organism>
<evidence type="ECO:0000256" key="3">
    <source>
        <dbReference type="ARBA" id="ARBA00022692"/>
    </source>
</evidence>
<evidence type="ECO:0000256" key="4">
    <source>
        <dbReference type="ARBA" id="ARBA00022737"/>
    </source>
</evidence>
<feature type="transmembrane region" description="Helical" evidence="7">
    <location>
        <begin position="172"/>
        <end position="195"/>
    </location>
</feature>
<dbReference type="SUPFAM" id="SSF116726">
    <property type="entry name" value="TrkA C-terminal domain-like"/>
    <property type="match status" value="1"/>
</dbReference>
<dbReference type="Gene3D" id="3.30.70.1450">
    <property type="entry name" value="Regulator of K+ conductance, C-terminal domain"/>
    <property type="match status" value="2"/>
</dbReference>
<accession>A0A1I1KIV5</accession>
<evidence type="ECO:0000313" key="9">
    <source>
        <dbReference type="EMBL" id="SFC57350.1"/>
    </source>
</evidence>
<dbReference type="PROSITE" id="PS51202">
    <property type="entry name" value="RCK_C"/>
    <property type="match status" value="1"/>
</dbReference>
<protein>
    <submittedName>
        <fullName evidence="9">Di-and tricarboxylate transporter</fullName>
    </submittedName>
</protein>
<dbReference type="GO" id="GO:0005886">
    <property type="term" value="C:plasma membrane"/>
    <property type="evidence" value="ECO:0007669"/>
    <property type="project" value="TreeGrafter"/>
</dbReference>
<dbReference type="InterPro" id="IPR006037">
    <property type="entry name" value="RCK_C"/>
</dbReference>
<dbReference type="PANTHER" id="PTHR43652">
    <property type="entry name" value="BASIC AMINO ACID ANTIPORTER YFCC-RELATED"/>
    <property type="match status" value="1"/>
</dbReference>
<keyword evidence="5 7" id="KW-1133">Transmembrane helix</keyword>
<evidence type="ECO:0000256" key="1">
    <source>
        <dbReference type="ARBA" id="ARBA00004141"/>
    </source>
</evidence>
<keyword evidence="10" id="KW-1185">Reference proteome</keyword>
<evidence type="ECO:0000256" key="7">
    <source>
        <dbReference type="SAM" id="Phobius"/>
    </source>
</evidence>
<dbReference type="PANTHER" id="PTHR43652:SF2">
    <property type="entry name" value="BASIC AMINO ACID ANTIPORTER YFCC-RELATED"/>
    <property type="match status" value="1"/>
</dbReference>
<evidence type="ECO:0000256" key="5">
    <source>
        <dbReference type="ARBA" id="ARBA00022989"/>
    </source>
</evidence>
<dbReference type="STRING" id="574651.SAMN04487968_10846"/>
<keyword evidence="4" id="KW-0677">Repeat</keyword>